<keyword evidence="2" id="KW-1185">Reference proteome</keyword>
<accession>A0A6A6WYH7</accession>
<reference evidence="1" key="1">
    <citation type="journal article" date="2020" name="Stud. Mycol.">
        <title>101 Dothideomycetes genomes: a test case for predicting lifestyles and emergence of pathogens.</title>
        <authorList>
            <person name="Haridas S."/>
            <person name="Albert R."/>
            <person name="Binder M."/>
            <person name="Bloem J."/>
            <person name="Labutti K."/>
            <person name="Salamov A."/>
            <person name="Andreopoulos B."/>
            <person name="Baker S."/>
            <person name="Barry K."/>
            <person name="Bills G."/>
            <person name="Bluhm B."/>
            <person name="Cannon C."/>
            <person name="Castanera R."/>
            <person name="Culley D."/>
            <person name="Daum C."/>
            <person name="Ezra D."/>
            <person name="Gonzalez J."/>
            <person name="Henrissat B."/>
            <person name="Kuo A."/>
            <person name="Liang C."/>
            <person name="Lipzen A."/>
            <person name="Lutzoni F."/>
            <person name="Magnuson J."/>
            <person name="Mondo S."/>
            <person name="Nolan M."/>
            <person name="Ohm R."/>
            <person name="Pangilinan J."/>
            <person name="Park H.-J."/>
            <person name="Ramirez L."/>
            <person name="Alfaro M."/>
            <person name="Sun H."/>
            <person name="Tritt A."/>
            <person name="Yoshinaga Y."/>
            <person name="Zwiers L.-H."/>
            <person name="Turgeon B."/>
            <person name="Goodwin S."/>
            <person name="Spatafora J."/>
            <person name="Crous P."/>
            <person name="Grigoriev I."/>
        </authorList>
    </citation>
    <scope>NUCLEOTIDE SEQUENCE</scope>
    <source>
        <strain evidence="1">CBS 109.77</strain>
    </source>
</reference>
<evidence type="ECO:0000313" key="2">
    <source>
        <dbReference type="Proteomes" id="UP000799757"/>
    </source>
</evidence>
<dbReference type="AlphaFoldDB" id="A0A6A6WYH7"/>
<name>A0A6A6WYH7_9PLEO</name>
<organism evidence="1 2">
    <name type="scientific">Melanomma pulvis-pyrius CBS 109.77</name>
    <dbReference type="NCBI Taxonomy" id="1314802"/>
    <lineage>
        <taxon>Eukaryota</taxon>
        <taxon>Fungi</taxon>
        <taxon>Dikarya</taxon>
        <taxon>Ascomycota</taxon>
        <taxon>Pezizomycotina</taxon>
        <taxon>Dothideomycetes</taxon>
        <taxon>Pleosporomycetidae</taxon>
        <taxon>Pleosporales</taxon>
        <taxon>Melanommataceae</taxon>
        <taxon>Melanomma</taxon>
    </lineage>
</organism>
<protein>
    <submittedName>
        <fullName evidence="1">Uncharacterized protein</fullName>
    </submittedName>
</protein>
<proteinExistence type="predicted"/>
<sequence>MSYPCSSHRLRQLPISARRAPCLLLHAALLSPNINASTGPDLVSSWPAYCDIALQLTTRISRFARQGWSTTRPPQALYSISHSIVSIALCYNLVPSFGMRLYTY</sequence>
<gene>
    <name evidence="1" type="ORF">K505DRAFT_98181</name>
</gene>
<dbReference type="Proteomes" id="UP000799757">
    <property type="component" value="Unassembled WGS sequence"/>
</dbReference>
<dbReference type="EMBL" id="MU002159">
    <property type="protein sequence ID" value="KAF2789136.1"/>
    <property type="molecule type" value="Genomic_DNA"/>
</dbReference>
<evidence type="ECO:0000313" key="1">
    <source>
        <dbReference type="EMBL" id="KAF2789136.1"/>
    </source>
</evidence>